<dbReference type="InterPro" id="IPR008971">
    <property type="entry name" value="HSP40/DnaJ_pept-bd"/>
</dbReference>
<dbReference type="FunFam" id="2.60.260.20:FF:000003">
    <property type="entry name" value="DnaJ subfamily A member 2"/>
    <property type="match status" value="1"/>
</dbReference>
<evidence type="ECO:0000256" key="15">
    <source>
        <dbReference type="ARBA" id="ARBA00022990"/>
    </source>
</evidence>
<feature type="zinc finger region" description="CR-type" evidence="24">
    <location>
        <begin position="139"/>
        <end position="223"/>
    </location>
</feature>
<sequence>AMVKETTYYDVLGVKPNASAEELKKAYRKLALKYHPDKNPNEGEKFKHISQAYEVLSDPKKRELYDKGGEQAIKEGGSGGGFGSPMDIFDMFFGGGSRMQRERRGNAAELAHVSKYTFSVTGKNVVHQLSVSLEDMYNGATRKLALQKNVICDKCEGRGGKKGAVECCPNCRGTGMQIRIHQIGPGMVQQIQSVCMECQGHGERISPKDRCKSCNGRKIVREKKILEVHIDKGMKDGQKITFHGEGDQEPGLEPGDIIIVLDQKDHPTFRRQDEDLLLSMDLQLVEALCGFQKPITTLDNRTIIITSHPGQVVKQGDVRYVLNEGMPIYRRPYENGRLFIDFRVIFPESGFLSLDKLSLLEKLLPSRQEIEETEEMEQVDLVDFD</sequence>
<dbReference type="GO" id="GO:0009408">
    <property type="term" value="P:response to heat"/>
    <property type="evidence" value="ECO:0007669"/>
    <property type="project" value="InterPro"/>
</dbReference>
<name>A0A851TKZ1_9AVES</name>
<keyword evidence="20" id="KW-0449">Lipoprotein</keyword>
<protein>
    <recommendedName>
        <fullName evidence="22">DnaJ homolog subfamily A member 1</fullName>
    </recommendedName>
</protein>
<keyword evidence="10" id="KW-0677">Repeat</keyword>
<evidence type="ECO:0000256" key="10">
    <source>
        <dbReference type="ARBA" id="ARBA00022737"/>
    </source>
</evidence>
<keyword evidence="28" id="KW-1185">Reference proteome</keyword>
<dbReference type="SUPFAM" id="SSF57938">
    <property type="entry name" value="DnaJ/Hsp40 cysteine-rich domain"/>
    <property type="match status" value="1"/>
</dbReference>
<dbReference type="CDD" id="cd10719">
    <property type="entry name" value="DnaJ_zf"/>
    <property type="match status" value="1"/>
</dbReference>
<dbReference type="GO" id="GO:0051082">
    <property type="term" value="F:unfolded protein binding"/>
    <property type="evidence" value="ECO:0007669"/>
    <property type="project" value="InterPro"/>
</dbReference>
<keyword evidence="19" id="KW-0539">Nucleus</keyword>
<comment type="subcellular location">
    <subcellularLocation>
        <location evidence="4">Cytoplasm</location>
        <location evidence="4">Perinuclear region</location>
    </subcellularLocation>
    <subcellularLocation>
        <location evidence="5">Membrane</location>
        <topology evidence="5">Lipid-anchor</topology>
    </subcellularLocation>
    <subcellularLocation>
        <location evidence="2">Microsome</location>
    </subcellularLocation>
    <subcellularLocation>
        <location evidence="3">Mitochondrion</location>
    </subcellularLocation>
    <subcellularLocation>
        <location evidence="1">Nucleus</location>
    </subcellularLocation>
</comment>
<keyword evidence="21" id="KW-0636">Prenylation</keyword>
<dbReference type="GO" id="GO:0005739">
    <property type="term" value="C:mitochondrion"/>
    <property type="evidence" value="ECO:0007669"/>
    <property type="project" value="UniProtKB-SubCell"/>
</dbReference>
<organism evidence="27 28">
    <name type="scientific">Nothocercus nigrocapillus</name>
    <dbReference type="NCBI Taxonomy" id="1977171"/>
    <lineage>
        <taxon>Eukaryota</taxon>
        <taxon>Metazoa</taxon>
        <taxon>Chordata</taxon>
        <taxon>Craniata</taxon>
        <taxon>Vertebrata</taxon>
        <taxon>Euteleostomi</taxon>
        <taxon>Archelosauria</taxon>
        <taxon>Archosauria</taxon>
        <taxon>Dinosauria</taxon>
        <taxon>Saurischia</taxon>
        <taxon>Theropoda</taxon>
        <taxon>Coelurosauria</taxon>
        <taxon>Aves</taxon>
        <taxon>Palaeognathae</taxon>
        <taxon>Tinamiformes</taxon>
        <taxon>Tinamidae</taxon>
        <taxon>Nothocercus</taxon>
    </lineage>
</organism>
<dbReference type="GO" id="GO:0008270">
    <property type="term" value="F:zinc ion binding"/>
    <property type="evidence" value="ECO:0007669"/>
    <property type="project" value="UniProtKB-KW"/>
</dbReference>
<keyword evidence="7" id="KW-0963">Cytoplasm</keyword>
<dbReference type="Pfam" id="PF00226">
    <property type="entry name" value="DnaJ"/>
    <property type="match status" value="1"/>
</dbReference>
<dbReference type="SMART" id="SM00271">
    <property type="entry name" value="DnaJ"/>
    <property type="match status" value="1"/>
</dbReference>
<dbReference type="HAMAP" id="MF_01152">
    <property type="entry name" value="DnaJ"/>
    <property type="match status" value="1"/>
</dbReference>
<dbReference type="Pfam" id="PF01556">
    <property type="entry name" value="DnaJ_C"/>
    <property type="match status" value="1"/>
</dbReference>
<keyword evidence="15" id="KW-0007">Acetylation</keyword>
<evidence type="ECO:0000256" key="23">
    <source>
        <dbReference type="ARBA" id="ARBA00046752"/>
    </source>
</evidence>
<keyword evidence="11 24" id="KW-0863">Zinc-finger</keyword>
<dbReference type="PROSITE" id="PS00636">
    <property type="entry name" value="DNAJ_1"/>
    <property type="match status" value="1"/>
</dbReference>
<dbReference type="InterPro" id="IPR012724">
    <property type="entry name" value="DnaJ"/>
</dbReference>
<comment type="subunit">
    <text evidence="23">Identified in a complex with HSPA1B and BAX. Interacts with RNF207.</text>
</comment>
<evidence type="ECO:0000313" key="27">
    <source>
        <dbReference type="EMBL" id="NXD16593.1"/>
    </source>
</evidence>
<dbReference type="SUPFAM" id="SSF49493">
    <property type="entry name" value="HSP40/DnaJ peptide-binding domain"/>
    <property type="match status" value="2"/>
</dbReference>
<keyword evidence="9 24" id="KW-0479">Metal-binding</keyword>
<keyword evidence="16" id="KW-0496">Mitochondrion</keyword>
<comment type="caution">
    <text evidence="27">The sequence shown here is derived from an EMBL/GenBank/DDBJ whole genome shotgun (WGS) entry which is preliminary data.</text>
</comment>
<evidence type="ECO:0000256" key="22">
    <source>
        <dbReference type="ARBA" id="ARBA00040977"/>
    </source>
</evidence>
<keyword evidence="12" id="KW-0256">Endoplasmic reticulum</keyword>
<evidence type="ECO:0000256" key="24">
    <source>
        <dbReference type="PROSITE-ProRule" id="PRU00546"/>
    </source>
</evidence>
<evidence type="ECO:0000256" key="9">
    <source>
        <dbReference type="ARBA" id="ARBA00022723"/>
    </source>
</evidence>
<evidence type="ECO:0000313" key="28">
    <source>
        <dbReference type="Proteomes" id="UP000661971"/>
    </source>
</evidence>
<evidence type="ECO:0000256" key="7">
    <source>
        <dbReference type="ARBA" id="ARBA00022490"/>
    </source>
</evidence>
<dbReference type="InterPro" id="IPR018253">
    <property type="entry name" value="DnaJ_domain_CS"/>
</dbReference>
<dbReference type="InterPro" id="IPR002939">
    <property type="entry name" value="DnaJ_C"/>
</dbReference>
<keyword evidence="17" id="KW-0472">Membrane</keyword>
<evidence type="ECO:0000256" key="1">
    <source>
        <dbReference type="ARBA" id="ARBA00004123"/>
    </source>
</evidence>
<dbReference type="EMBL" id="WBNA01000404">
    <property type="protein sequence ID" value="NXD16593.1"/>
    <property type="molecule type" value="Genomic_DNA"/>
</dbReference>
<dbReference type="Gene3D" id="2.10.230.10">
    <property type="entry name" value="Heat shock protein DnaJ, cysteine-rich domain"/>
    <property type="match status" value="1"/>
</dbReference>
<dbReference type="InterPro" id="IPR044713">
    <property type="entry name" value="DNJA1/2-like"/>
</dbReference>
<dbReference type="InterPro" id="IPR001305">
    <property type="entry name" value="HSP_DnaJ_Cys-rich_dom"/>
</dbReference>
<dbReference type="InterPro" id="IPR001623">
    <property type="entry name" value="DnaJ_domain"/>
</dbReference>
<dbReference type="GO" id="GO:0005524">
    <property type="term" value="F:ATP binding"/>
    <property type="evidence" value="ECO:0007669"/>
    <property type="project" value="InterPro"/>
</dbReference>
<evidence type="ECO:0000256" key="17">
    <source>
        <dbReference type="ARBA" id="ARBA00023136"/>
    </source>
</evidence>
<dbReference type="FunFam" id="1.10.287.110:FF:000014">
    <property type="entry name" value="dnaJ homolog subfamily A member 1"/>
    <property type="match status" value="1"/>
</dbReference>
<evidence type="ECO:0000259" key="26">
    <source>
        <dbReference type="PROSITE" id="PS51188"/>
    </source>
</evidence>
<evidence type="ECO:0000256" key="8">
    <source>
        <dbReference type="ARBA" id="ARBA00022553"/>
    </source>
</evidence>
<dbReference type="AlphaFoldDB" id="A0A851TKZ1"/>
<keyword evidence="6" id="KW-0488">Methylation</keyword>
<dbReference type="PROSITE" id="PS51188">
    <property type="entry name" value="ZF_CR"/>
    <property type="match status" value="1"/>
</dbReference>
<evidence type="ECO:0000256" key="2">
    <source>
        <dbReference type="ARBA" id="ARBA00004144"/>
    </source>
</evidence>
<dbReference type="InterPro" id="IPR036869">
    <property type="entry name" value="J_dom_sf"/>
</dbReference>
<dbReference type="Pfam" id="PF00684">
    <property type="entry name" value="DnaJ_CXXCXGXG"/>
    <property type="match status" value="1"/>
</dbReference>
<evidence type="ECO:0000256" key="5">
    <source>
        <dbReference type="ARBA" id="ARBA00004635"/>
    </source>
</evidence>
<keyword evidence="14" id="KW-0492">Microsome</keyword>
<dbReference type="GO" id="GO:0006457">
    <property type="term" value="P:protein folding"/>
    <property type="evidence" value="ECO:0007669"/>
    <property type="project" value="InterPro"/>
</dbReference>
<evidence type="ECO:0000256" key="12">
    <source>
        <dbReference type="ARBA" id="ARBA00022824"/>
    </source>
</evidence>
<dbReference type="Proteomes" id="UP000661971">
    <property type="component" value="Unassembled WGS sequence"/>
</dbReference>
<dbReference type="Gene3D" id="2.60.260.20">
    <property type="entry name" value="Urease metallochaperone UreE, N-terminal domain"/>
    <property type="match status" value="2"/>
</dbReference>
<dbReference type="PANTHER" id="PTHR43888">
    <property type="entry name" value="DNAJ-LIKE-2, ISOFORM A-RELATED"/>
    <property type="match status" value="1"/>
</dbReference>
<gene>
    <name evidence="27" type="primary">Dnaja1_0</name>
    <name evidence="27" type="ORF">NOTNIG_R02616</name>
</gene>
<proteinExistence type="inferred from homology"/>
<dbReference type="GO" id="GO:0030544">
    <property type="term" value="F:Hsp70 protein binding"/>
    <property type="evidence" value="ECO:0007669"/>
    <property type="project" value="InterPro"/>
</dbReference>
<evidence type="ECO:0000256" key="18">
    <source>
        <dbReference type="ARBA" id="ARBA00023186"/>
    </source>
</evidence>
<feature type="non-terminal residue" evidence="27">
    <location>
        <position position="1"/>
    </location>
</feature>
<evidence type="ECO:0000256" key="21">
    <source>
        <dbReference type="ARBA" id="ARBA00023289"/>
    </source>
</evidence>
<evidence type="ECO:0000256" key="6">
    <source>
        <dbReference type="ARBA" id="ARBA00022481"/>
    </source>
</evidence>
<evidence type="ECO:0000256" key="11">
    <source>
        <dbReference type="ARBA" id="ARBA00022771"/>
    </source>
</evidence>
<keyword evidence="18" id="KW-0143">Chaperone</keyword>
<keyword evidence="8" id="KW-0597">Phosphoprotein</keyword>
<feature type="domain" description="CR-type" evidence="26">
    <location>
        <begin position="139"/>
        <end position="223"/>
    </location>
</feature>
<accession>A0A851TKZ1</accession>
<dbReference type="Gene3D" id="1.10.287.110">
    <property type="entry name" value="DnaJ domain"/>
    <property type="match status" value="1"/>
</dbReference>
<dbReference type="PRINTS" id="PR00625">
    <property type="entry name" value="JDOMAIN"/>
</dbReference>
<evidence type="ECO:0000256" key="13">
    <source>
        <dbReference type="ARBA" id="ARBA00022833"/>
    </source>
</evidence>
<dbReference type="CDD" id="cd06257">
    <property type="entry name" value="DnaJ"/>
    <property type="match status" value="1"/>
</dbReference>
<evidence type="ECO:0000256" key="16">
    <source>
        <dbReference type="ARBA" id="ARBA00023128"/>
    </source>
</evidence>
<dbReference type="FunFam" id="2.60.260.20:FF:000068">
    <property type="entry name" value="Chaperone protein dnaJ 3"/>
    <property type="match status" value="1"/>
</dbReference>
<evidence type="ECO:0000256" key="19">
    <source>
        <dbReference type="ARBA" id="ARBA00023242"/>
    </source>
</evidence>
<dbReference type="GO" id="GO:0048471">
    <property type="term" value="C:perinuclear region of cytoplasm"/>
    <property type="evidence" value="ECO:0007669"/>
    <property type="project" value="UniProtKB-SubCell"/>
</dbReference>
<dbReference type="PROSITE" id="PS50076">
    <property type="entry name" value="DNAJ_2"/>
    <property type="match status" value="1"/>
</dbReference>
<evidence type="ECO:0000256" key="3">
    <source>
        <dbReference type="ARBA" id="ARBA00004173"/>
    </source>
</evidence>
<reference evidence="28" key="1">
    <citation type="submission" date="2023-07" db="EMBL/GenBank/DDBJ databases">
        <title>Bird 10,000 Genomes (B10K) Project - Family phase.</title>
        <authorList>
            <person name="Zhang G."/>
        </authorList>
    </citation>
    <scope>NUCLEOTIDE SEQUENCE [LARGE SCALE GENOMIC DNA]</scope>
</reference>
<dbReference type="SUPFAM" id="SSF46565">
    <property type="entry name" value="Chaperone J-domain"/>
    <property type="match status" value="1"/>
</dbReference>
<dbReference type="GO" id="GO:0016020">
    <property type="term" value="C:membrane"/>
    <property type="evidence" value="ECO:0007669"/>
    <property type="project" value="UniProtKB-SubCell"/>
</dbReference>
<evidence type="ECO:0000256" key="20">
    <source>
        <dbReference type="ARBA" id="ARBA00023288"/>
    </source>
</evidence>
<feature type="domain" description="J" evidence="25">
    <location>
        <begin position="7"/>
        <end position="69"/>
    </location>
</feature>
<feature type="non-terminal residue" evidence="27">
    <location>
        <position position="385"/>
    </location>
</feature>
<evidence type="ECO:0000256" key="14">
    <source>
        <dbReference type="ARBA" id="ARBA00022848"/>
    </source>
</evidence>
<dbReference type="GO" id="GO:0005634">
    <property type="term" value="C:nucleus"/>
    <property type="evidence" value="ECO:0007669"/>
    <property type="project" value="UniProtKB-SubCell"/>
</dbReference>
<dbReference type="InterPro" id="IPR036410">
    <property type="entry name" value="HSP_DnaJ_Cys-rich_dom_sf"/>
</dbReference>
<evidence type="ECO:0000259" key="25">
    <source>
        <dbReference type="PROSITE" id="PS50076"/>
    </source>
</evidence>
<evidence type="ECO:0000256" key="4">
    <source>
        <dbReference type="ARBA" id="ARBA00004556"/>
    </source>
</evidence>
<keyword evidence="13 24" id="KW-0862">Zinc</keyword>
<dbReference type="CDD" id="cd10747">
    <property type="entry name" value="DnaJ_C"/>
    <property type="match status" value="1"/>
</dbReference>
<dbReference type="FunFam" id="2.10.230.10:FF:000005">
    <property type="entry name" value="DnaJ homolog subfamily A member 1"/>
    <property type="match status" value="1"/>
</dbReference>